<proteinExistence type="predicted"/>
<keyword evidence="5" id="KW-1185">Reference proteome</keyword>
<dbReference type="EMBL" id="BAABAB010000002">
    <property type="protein sequence ID" value="GAA3603859.1"/>
    <property type="molecule type" value="Genomic_DNA"/>
</dbReference>
<evidence type="ECO:0000313" key="4">
    <source>
        <dbReference type="EMBL" id="GAA3603859.1"/>
    </source>
</evidence>
<reference evidence="5" key="1">
    <citation type="journal article" date="2019" name="Int. J. Syst. Evol. Microbiol.">
        <title>The Global Catalogue of Microorganisms (GCM) 10K type strain sequencing project: providing services to taxonomists for standard genome sequencing and annotation.</title>
        <authorList>
            <consortium name="The Broad Institute Genomics Platform"/>
            <consortium name="The Broad Institute Genome Sequencing Center for Infectious Disease"/>
            <person name="Wu L."/>
            <person name="Ma J."/>
        </authorList>
    </citation>
    <scope>NUCLEOTIDE SEQUENCE [LARGE SCALE GENOMIC DNA]</scope>
    <source>
        <strain evidence="5">JCM 16929</strain>
    </source>
</reference>
<evidence type="ECO:0000259" key="3">
    <source>
        <dbReference type="SMART" id="SM00903"/>
    </source>
</evidence>
<dbReference type="Gene3D" id="2.30.110.10">
    <property type="entry name" value="Electron Transport, Fmn-binding Protein, Chain A"/>
    <property type="match status" value="1"/>
</dbReference>
<dbReference type="PANTHER" id="PTHR30466">
    <property type="entry name" value="FLAVIN REDUCTASE"/>
    <property type="match status" value="1"/>
</dbReference>
<organism evidence="4 5">
    <name type="scientific">Microlunatus ginsengisoli</name>
    <dbReference type="NCBI Taxonomy" id="363863"/>
    <lineage>
        <taxon>Bacteria</taxon>
        <taxon>Bacillati</taxon>
        <taxon>Actinomycetota</taxon>
        <taxon>Actinomycetes</taxon>
        <taxon>Propionibacteriales</taxon>
        <taxon>Propionibacteriaceae</taxon>
        <taxon>Microlunatus</taxon>
    </lineage>
</organism>
<feature type="region of interest" description="Disordered" evidence="2">
    <location>
        <begin position="1"/>
        <end position="22"/>
    </location>
</feature>
<dbReference type="PANTHER" id="PTHR30466:SF1">
    <property type="entry name" value="FMN REDUCTASE (NADH) RUTF"/>
    <property type="match status" value="1"/>
</dbReference>
<dbReference type="SMART" id="SM00903">
    <property type="entry name" value="Flavin_Reduct"/>
    <property type="match status" value="1"/>
</dbReference>
<dbReference type="Pfam" id="PF01613">
    <property type="entry name" value="Flavin_Reduct"/>
    <property type="match status" value="1"/>
</dbReference>
<accession>A0ABP6ZAM7</accession>
<dbReference type="SUPFAM" id="SSF50475">
    <property type="entry name" value="FMN-binding split barrel"/>
    <property type="match status" value="1"/>
</dbReference>
<keyword evidence="1" id="KW-0560">Oxidoreductase</keyword>
<dbReference type="RefSeq" id="WP_344801196.1">
    <property type="nucleotide sequence ID" value="NZ_BAABAB010000002.1"/>
</dbReference>
<evidence type="ECO:0000313" key="5">
    <source>
        <dbReference type="Proteomes" id="UP001501490"/>
    </source>
</evidence>
<protein>
    <recommendedName>
        <fullName evidence="3">Flavin reductase like domain-containing protein</fullName>
    </recommendedName>
</protein>
<feature type="domain" description="Flavin reductase like" evidence="3">
    <location>
        <begin position="23"/>
        <end position="170"/>
    </location>
</feature>
<gene>
    <name evidence="4" type="ORF">GCM10022236_01980</name>
</gene>
<comment type="caution">
    <text evidence="4">The sequence shown here is derived from an EMBL/GenBank/DDBJ whole genome shotgun (WGS) entry which is preliminary data.</text>
</comment>
<dbReference type="InterPro" id="IPR002563">
    <property type="entry name" value="Flavin_Rdtase-like_dom"/>
</dbReference>
<name>A0ABP6ZAM7_9ACTN</name>
<dbReference type="InterPro" id="IPR012349">
    <property type="entry name" value="Split_barrel_FMN-bd"/>
</dbReference>
<evidence type="ECO:0000256" key="2">
    <source>
        <dbReference type="SAM" id="MobiDB-lite"/>
    </source>
</evidence>
<evidence type="ECO:0000256" key="1">
    <source>
        <dbReference type="ARBA" id="ARBA00023002"/>
    </source>
</evidence>
<sequence length="174" mass="19000">MSIHSEHPFLPPESGRDPLRRFRGRMPQPVTVWSAQEGTSRAGWTVSSLLVADGDPAELLGLVDEESDLAELAGRTGRVAISLLRWEHRQLAEAFAGLAPAPGGPFRSAQWHETRWGPVLAGAAGWLGVELTDTGSRLGWSVAVRGRCVEVHVDPEATDVLTHLRGRYRELPLD</sequence>
<dbReference type="InterPro" id="IPR050268">
    <property type="entry name" value="NADH-dep_flavin_reductase"/>
</dbReference>
<dbReference type="Proteomes" id="UP001501490">
    <property type="component" value="Unassembled WGS sequence"/>
</dbReference>